<dbReference type="AlphaFoldDB" id="G0P421"/>
<sequence>MSNSIVSDAVGEEVIFSTTCFENAQLEGSYTYLEIAKTTQPSDGIPTDCVKGVTKIITGSLTVGMVLLPPPVDIACGVLAAFGGLVSLGLDLFFEKEDPVAKELEQLAEKMKQLDDQIMARFDDMKSFITENKFSVEIIGEVATLKKFMNDVIKMSDENSKENFRAAYEQNPPLNIAYILASLLSQKATNPLSMAVEADKSNSFKTLDAWENIIKTIIGDLLFIESFAAGLLKKEDLFDAKRICEQKEETDAMLKELDEKYRVAPWRDFKKSFPDYLKNHTHLTNEEKALEIRTILEKTIPQYGFFVCVFNRAPYKNKFYLYYDNNPDNIVFLQDVGFCHAFVYRSTKFREIDQSEYKSLADKVYFFKNWPYFDGDEVAYDMVRNYILGSKSFRTDGLIAVMDKNVPKGFQIANCQGYENGPGTKQMMRWPGYLPYELIFGFP</sequence>
<dbReference type="PANTHER" id="PTHR31464">
    <property type="entry name" value="PROTEIN CBG01266"/>
    <property type="match status" value="1"/>
</dbReference>
<keyword evidence="2" id="KW-1185">Reference proteome</keyword>
<protein>
    <submittedName>
        <fullName evidence="1">Uncharacterized protein</fullName>
    </submittedName>
</protein>
<dbReference type="EMBL" id="GL380056">
    <property type="protein sequence ID" value="EGT44572.1"/>
    <property type="molecule type" value="Genomic_DNA"/>
</dbReference>
<dbReference type="InterPro" id="IPR007767">
    <property type="entry name" value="DUF684"/>
</dbReference>
<reference evidence="2" key="1">
    <citation type="submission" date="2011-07" db="EMBL/GenBank/DDBJ databases">
        <authorList>
            <consortium name="Caenorhabditis brenneri Sequencing and Analysis Consortium"/>
            <person name="Wilson R.K."/>
        </authorList>
    </citation>
    <scope>NUCLEOTIDE SEQUENCE [LARGE SCALE GENOMIC DNA]</scope>
    <source>
        <strain evidence="2">PB2801</strain>
    </source>
</reference>
<organism evidence="2">
    <name type="scientific">Caenorhabditis brenneri</name>
    <name type="common">Nematode worm</name>
    <dbReference type="NCBI Taxonomy" id="135651"/>
    <lineage>
        <taxon>Eukaryota</taxon>
        <taxon>Metazoa</taxon>
        <taxon>Ecdysozoa</taxon>
        <taxon>Nematoda</taxon>
        <taxon>Chromadorea</taxon>
        <taxon>Rhabditida</taxon>
        <taxon>Rhabditina</taxon>
        <taxon>Rhabditomorpha</taxon>
        <taxon>Rhabditoidea</taxon>
        <taxon>Rhabditidae</taxon>
        <taxon>Peloderinae</taxon>
        <taxon>Caenorhabditis</taxon>
    </lineage>
</organism>
<dbReference type="Proteomes" id="UP000008068">
    <property type="component" value="Unassembled WGS sequence"/>
</dbReference>
<dbReference type="STRING" id="135651.G0P421"/>
<dbReference type="InParanoid" id="G0P421"/>
<gene>
    <name evidence="1" type="ORF">CAEBREN_31923</name>
</gene>
<accession>G0P421</accession>
<evidence type="ECO:0000313" key="1">
    <source>
        <dbReference type="EMBL" id="EGT44572.1"/>
    </source>
</evidence>
<dbReference type="OrthoDB" id="5789346at2759"/>
<dbReference type="PANTHER" id="PTHR31464:SF3">
    <property type="entry name" value="AAA DOMAIN-CONTAINING PROTEIN-RELATED"/>
    <property type="match status" value="1"/>
</dbReference>
<dbReference type="HOGENOM" id="CLU_040461_1_1_1"/>
<proteinExistence type="predicted"/>
<dbReference type="eggNOG" id="ENOG502TJHI">
    <property type="taxonomic scope" value="Eukaryota"/>
</dbReference>
<evidence type="ECO:0000313" key="2">
    <source>
        <dbReference type="Proteomes" id="UP000008068"/>
    </source>
</evidence>
<dbReference type="Pfam" id="PF05075">
    <property type="entry name" value="DUF684"/>
    <property type="match status" value="1"/>
</dbReference>
<name>G0P421_CAEBE</name>